<dbReference type="VEuPathDB" id="CryptoDB:Cvel_6516"/>
<feature type="compositionally biased region" description="Low complexity" evidence="1">
    <location>
        <begin position="226"/>
        <end position="239"/>
    </location>
</feature>
<accession>A0A0G4HE53</accession>
<feature type="region of interest" description="Disordered" evidence="1">
    <location>
        <begin position="125"/>
        <end position="290"/>
    </location>
</feature>
<evidence type="ECO:0000256" key="1">
    <source>
        <dbReference type="SAM" id="MobiDB-lite"/>
    </source>
</evidence>
<feature type="compositionally biased region" description="Pro residues" evidence="1">
    <location>
        <begin position="159"/>
        <end position="175"/>
    </location>
</feature>
<name>A0A0G4HE53_9ALVE</name>
<evidence type="ECO:0000313" key="2">
    <source>
        <dbReference type="EMBL" id="CEM42335.1"/>
    </source>
</evidence>
<proteinExistence type="predicted"/>
<reference evidence="2" key="1">
    <citation type="submission" date="2014-11" db="EMBL/GenBank/DDBJ databases">
        <authorList>
            <person name="Otto D Thomas"/>
            <person name="Naeem Raeece"/>
        </authorList>
    </citation>
    <scope>NUCLEOTIDE SEQUENCE</scope>
</reference>
<organism evidence="2">
    <name type="scientific">Chromera velia CCMP2878</name>
    <dbReference type="NCBI Taxonomy" id="1169474"/>
    <lineage>
        <taxon>Eukaryota</taxon>
        <taxon>Sar</taxon>
        <taxon>Alveolata</taxon>
        <taxon>Colpodellida</taxon>
        <taxon>Chromeraceae</taxon>
        <taxon>Chromera</taxon>
    </lineage>
</organism>
<feature type="region of interest" description="Disordered" evidence="1">
    <location>
        <begin position="1"/>
        <end position="61"/>
    </location>
</feature>
<gene>
    <name evidence="2" type="ORF">Cvel_6516</name>
</gene>
<protein>
    <submittedName>
        <fullName evidence="2">Uncharacterized protein</fullName>
    </submittedName>
</protein>
<dbReference type="EMBL" id="CDMZ01002429">
    <property type="protein sequence ID" value="CEM42335.1"/>
    <property type="molecule type" value="Genomic_DNA"/>
</dbReference>
<dbReference type="AlphaFoldDB" id="A0A0G4HE53"/>
<feature type="compositionally biased region" description="Low complexity" evidence="1">
    <location>
        <begin position="48"/>
        <end position="58"/>
    </location>
</feature>
<sequence length="290" mass="31027">MWTSREATASPEEANIDPEANATEAEYNQPWTGEGYAQQGRPRSHSDGALQAGAARGQAQGGIGGLARNVFQSLKSFLAWMFLPTREVGVPNRYYFDNHSQQWKLEGGEDPEEEERVRMALQTSASGYLPGESRPRPQFSQTDSPVNYYRQPLPADNRGPPPLGPPLSPPPPPPSDSNGRPSGPRTYYQRPLSTTGKPLASVIHPVYAPQGYDDGVRTGDGPGLHQQQAEQPQVQHFQQTEGMPGGQTEAPPASNVQAVEGGPGQAAGPPPQGPAPLSNPFALARPPPSS</sequence>